<dbReference type="InterPro" id="IPR036890">
    <property type="entry name" value="HATPase_C_sf"/>
</dbReference>
<dbReference type="SUPFAM" id="SSF55874">
    <property type="entry name" value="ATPase domain of HSP90 chaperone/DNA topoisomerase II/histidine kinase"/>
    <property type="match status" value="1"/>
</dbReference>
<dbReference type="PANTHER" id="PTHR43047">
    <property type="entry name" value="TWO-COMPONENT HISTIDINE PROTEIN KINASE"/>
    <property type="match status" value="1"/>
</dbReference>
<dbReference type="Gene3D" id="3.30.565.10">
    <property type="entry name" value="Histidine kinase-like ATPase, C-terminal domain"/>
    <property type="match status" value="1"/>
</dbReference>
<dbReference type="SUPFAM" id="SSF55785">
    <property type="entry name" value="PYP-like sensor domain (PAS domain)"/>
    <property type="match status" value="1"/>
</dbReference>
<evidence type="ECO:0000256" key="11">
    <source>
        <dbReference type="ARBA" id="ARBA00072893"/>
    </source>
</evidence>
<dbReference type="EC" id="2.7.13.3" evidence="4"/>
<dbReference type="FunFam" id="3.30.450.20:FF:000061">
    <property type="entry name" value="Histidine kinase 5"/>
    <property type="match status" value="1"/>
</dbReference>
<evidence type="ECO:0000256" key="7">
    <source>
        <dbReference type="ARBA" id="ARBA00022777"/>
    </source>
</evidence>
<accession>A0A835A8I7</accession>
<protein>
    <recommendedName>
        <fullName evidence="11">Probable histidine kinase 1</fullName>
        <ecNumber evidence="4">2.7.13.3</ecNumber>
    </recommendedName>
</protein>
<comment type="catalytic activity">
    <reaction evidence="1">
        <text>ATP + protein L-histidine = ADP + protein N-phospho-L-histidine.</text>
        <dbReference type="EC" id="2.7.13.3"/>
    </reaction>
</comment>
<dbReference type="GO" id="GO:0009736">
    <property type="term" value="P:cytokinin-activated signaling pathway"/>
    <property type="evidence" value="ECO:0007669"/>
    <property type="project" value="UniProtKB-KW"/>
</dbReference>
<gene>
    <name evidence="16" type="ORF">HU200_059058</name>
</gene>
<dbReference type="FunFam" id="3.40.50.2300:FF:000201">
    <property type="entry name" value="Histidine kinase 5"/>
    <property type="match status" value="1"/>
</dbReference>
<evidence type="ECO:0000256" key="10">
    <source>
        <dbReference type="ARBA" id="ARBA00023054"/>
    </source>
</evidence>
<evidence type="ECO:0000256" key="8">
    <source>
        <dbReference type="ARBA" id="ARBA00022864"/>
    </source>
</evidence>
<evidence type="ECO:0000259" key="14">
    <source>
        <dbReference type="PROSITE" id="PS50109"/>
    </source>
</evidence>
<dbReference type="InterPro" id="IPR001789">
    <property type="entry name" value="Sig_transdc_resp-reg_receiver"/>
</dbReference>
<sequence length="971" mass="109558">MGDEYLYDPENEVAQSMWPENIGDKDHRQFRMEKFRKDQDAFKDVKFDERPVHVDFQRLLEMANSEKGISHMQYFMKHWEYKRANAARLLEEELGHLSQQRKEIEQNKQQILEEQRFQDESYYAVKRHVPILDEAYEDEWKRPSKKNDELSHNREPKIDADYDSVAYWKERATQLEKTLEESIQRERSLVEKLEENINNLKSHTPAEEFSGMLKRADYFLHLVLQSAPIVIAHQDADLRYRFIFNHYPTLADEDVIGKTDYEILSGEGIEEMNNVKREVMATGIATKREFAFNTPMFGAKTFVTYIEPVFSKGGETIGVNYVAMDITDQVKRREKMADIRVREAVQNAKETELSRSLHITEETMRAKQMLATMSHEIRSPLSGVLSMAEILATTKLNKEQYQLLEVMLSSGDLVLQLINDILDLSKVESGAMKLESTTFRPREVVKHVLQTAAASLKKDLTLEGSIGDDVPVEVIGDVLRIRQILTNLISNAVKFTHDGKVGINLQVVHEKQPGCKIEHDKIHKRAYPGTSTTTAADNQCASPRNCGKDMLNSSKHEDAVQNGVPPCENFREDHEGEEVVLLRCDVYDTGIGIPEKSLPLLFKRYMQASADHARKYGGTGLGLAICKQLVELMGGTLTVVSEENKGSTFTFVLPYKIPVKEENSDDPDEVDSSQSGFTNSDIEGSFVFKPQMRTSLLLSGGSVMNNTKLFGAKLICYDPPNILDDHKSVSNGFTSKEQNMSNCTSAAHQSNGASVRSTAEKQHDDAMVLEMNSQTERVSSSRGDTVSVSGASCQKIGPCKVLEEQSLHKKSKCSPIANKAKILLVEDNRVNIIVAKSMLEQLGHGIDIVNNGMQAIRAVQQHQYDLILMDVHMPEMDGLQATKHIRSFENTGYWDASVKPEDDRMIADPSISSDCTHEKGEGKRVPIIAMTANSFAESAYECLAAGMDSYISKPVNFHNIKECLQRYLPSQ</sequence>
<dbReference type="InterPro" id="IPR035965">
    <property type="entry name" value="PAS-like_dom_sf"/>
</dbReference>
<dbReference type="SUPFAM" id="SSF47384">
    <property type="entry name" value="Homodimeric domain of signal transducing histidine kinase"/>
    <property type="match status" value="1"/>
</dbReference>
<evidence type="ECO:0000256" key="3">
    <source>
        <dbReference type="ARBA" id="ARBA00011738"/>
    </source>
</evidence>
<evidence type="ECO:0000256" key="2">
    <source>
        <dbReference type="ARBA" id="ARBA00002427"/>
    </source>
</evidence>
<dbReference type="InterPro" id="IPR003594">
    <property type="entry name" value="HATPase_dom"/>
</dbReference>
<evidence type="ECO:0000256" key="9">
    <source>
        <dbReference type="ARBA" id="ARBA00023012"/>
    </source>
</evidence>
<dbReference type="OrthoDB" id="10266508at2759"/>
<feature type="coiled-coil region" evidence="13">
    <location>
        <begin position="176"/>
        <end position="203"/>
    </location>
</feature>
<comment type="function">
    <text evidence="2">Cytokinin receptor related to bacterial two-component regulators. Functions as a histidine kinase and transmits the stress signal to a downstream MAPK cascade.</text>
</comment>
<dbReference type="CDD" id="cd16922">
    <property type="entry name" value="HATPase_EvgS-ArcB-TorS-like"/>
    <property type="match status" value="1"/>
</dbReference>
<dbReference type="SMART" id="SM00448">
    <property type="entry name" value="REC"/>
    <property type="match status" value="1"/>
</dbReference>
<keyword evidence="6" id="KW-0808">Transferase</keyword>
<dbReference type="EMBL" id="JACEFO010002479">
    <property type="protein sequence ID" value="KAF8658597.1"/>
    <property type="molecule type" value="Genomic_DNA"/>
</dbReference>
<keyword evidence="10 13" id="KW-0175">Coiled coil</keyword>
<dbReference type="FunFam" id="1.10.287.130:FF:000069">
    <property type="entry name" value="Probable histidine kinase 1"/>
    <property type="match status" value="1"/>
</dbReference>
<dbReference type="InterPro" id="IPR005467">
    <property type="entry name" value="His_kinase_dom"/>
</dbReference>
<dbReference type="InterPro" id="IPR011006">
    <property type="entry name" value="CheY-like_superfamily"/>
</dbReference>
<evidence type="ECO:0000256" key="5">
    <source>
        <dbReference type="ARBA" id="ARBA00022553"/>
    </source>
</evidence>
<evidence type="ECO:0000256" key="4">
    <source>
        <dbReference type="ARBA" id="ARBA00012438"/>
    </source>
</evidence>
<evidence type="ECO:0000256" key="6">
    <source>
        <dbReference type="ARBA" id="ARBA00022679"/>
    </source>
</evidence>
<dbReference type="PANTHER" id="PTHR43047:SF68">
    <property type="entry name" value="HISTIDINE KINASE 5"/>
    <property type="match status" value="1"/>
</dbReference>
<dbReference type="AlphaFoldDB" id="A0A835A8I7"/>
<dbReference type="GO" id="GO:0009927">
    <property type="term" value="F:histidine phosphotransfer kinase activity"/>
    <property type="evidence" value="ECO:0007669"/>
    <property type="project" value="TreeGrafter"/>
</dbReference>
<dbReference type="GO" id="GO:0000155">
    <property type="term" value="F:phosphorelay sensor kinase activity"/>
    <property type="evidence" value="ECO:0007669"/>
    <property type="project" value="InterPro"/>
</dbReference>
<comment type="caution">
    <text evidence="16">The sequence shown here is derived from an EMBL/GenBank/DDBJ whole genome shotgun (WGS) entry which is preliminary data.</text>
</comment>
<evidence type="ECO:0000259" key="15">
    <source>
        <dbReference type="PROSITE" id="PS50110"/>
    </source>
</evidence>
<dbReference type="Gene3D" id="3.40.50.2300">
    <property type="match status" value="1"/>
</dbReference>
<dbReference type="Gene3D" id="3.30.450.20">
    <property type="entry name" value="PAS domain"/>
    <property type="match status" value="1"/>
</dbReference>
<dbReference type="PROSITE" id="PS50109">
    <property type="entry name" value="HIS_KIN"/>
    <property type="match status" value="1"/>
</dbReference>
<comment type="subunit">
    <text evidence="3">Homodimer.</text>
</comment>
<feature type="domain" description="Response regulatory" evidence="15">
    <location>
        <begin position="821"/>
        <end position="968"/>
    </location>
</feature>
<dbReference type="InterPro" id="IPR004358">
    <property type="entry name" value="Sig_transdc_His_kin-like_C"/>
</dbReference>
<feature type="domain" description="Histidine kinase" evidence="14">
    <location>
        <begin position="372"/>
        <end position="657"/>
    </location>
</feature>
<evidence type="ECO:0000313" key="16">
    <source>
        <dbReference type="EMBL" id="KAF8658597.1"/>
    </source>
</evidence>
<proteinExistence type="predicted"/>
<dbReference type="SMART" id="SM00388">
    <property type="entry name" value="HisKA"/>
    <property type="match status" value="1"/>
</dbReference>
<dbReference type="Gene3D" id="1.10.287.130">
    <property type="match status" value="1"/>
</dbReference>
<evidence type="ECO:0000256" key="1">
    <source>
        <dbReference type="ARBA" id="ARBA00000085"/>
    </source>
</evidence>
<dbReference type="SUPFAM" id="SSF52172">
    <property type="entry name" value="CheY-like"/>
    <property type="match status" value="1"/>
</dbReference>
<feature type="coiled-coil region" evidence="13">
    <location>
        <begin position="87"/>
        <end position="114"/>
    </location>
</feature>
<dbReference type="InterPro" id="IPR003661">
    <property type="entry name" value="HisK_dim/P_dom"/>
</dbReference>
<evidence type="ECO:0000256" key="13">
    <source>
        <dbReference type="SAM" id="Coils"/>
    </source>
</evidence>
<dbReference type="GO" id="GO:0005886">
    <property type="term" value="C:plasma membrane"/>
    <property type="evidence" value="ECO:0007669"/>
    <property type="project" value="TreeGrafter"/>
</dbReference>
<evidence type="ECO:0000313" key="17">
    <source>
        <dbReference type="Proteomes" id="UP000636709"/>
    </source>
</evidence>
<evidence type="ECO:0000256" key="12">
    <source>
        <dbReference type="PROSITE-ProRule" id="PRU00169"/>
    </source>
</evidence>
<organism evidence="16 17">
    <name type="scientific">Digitaria exilis</name>
    <dbReference type="NCBI Taxonomy" id="1010633"/>
    <lineage>
        <taxon>Eukaryota</taxon>
        <taxon>Viridiplantae</taxon>
        <taxon>Streptophyta</taxon>
        <taxon>Embryophyta</taxon>
        <taxon>Tracheophyta</taxon>
        <taxon>Spermatophyta</taxon>
        <taxon>Magnoliopsida</taxon>
        <taxon>Liliopsida</taxon>
        <taxon>Poales</taxon>
        <taxon>Poaceae</taxon>
        <taxon>PACMAD clade</taxon>
        <taxon>Panicoideae</taxon>
        <taxon>Panicodae</taxon>
        <taxon>Paniceae</taxon>
        <taxon>Anthephorinae</taxon>
        <taxon>Digitaria</taxon>
    </lineage>
</organism>
<dbReference type="CDD" id="cd00082">
    <property type="entry name" value="HisKA"/>
    <property type="match status" value="1"/>
</dbReference>
<keyword evidence="7" id="KW-0418">Kinase</keyword>
<dbReference type="CDD" id="cd17546">
    <property type="entry name" value="REC_hyHK_CKI1_RcsC-like"/>
    <property type="match status" value="1"/>
</dbReference>
<dbReference type="Proteomes" id="UP000636709">
    <property type="component" value="Unassembled WGS sequence"/>
</dbReference>
<keyword evidence="17" id="KW-1185">Reference proteome</keyword>
<dbReference type="PRINTS" id="PR00344">
    <property type="entry name" value="BCTRLSENSOR"/>
</dbReference>
<keyword evidence="9" id="KW-0902">Two-component regulatory system</keyword>
<dbReference type="Pfam" id="PF00512">
    <property type="entry name" value="HisKA"/>
    <property type="match status" value="1"/>
</dbReference>
<dbReference type="SMART" id="SM00387">
    <property type="entry name" value="HATPase_c"/>
    <property type="match status" value="1"/>
</dbReference>
<dbReference type="PROSITE" id="PS50110">
    <property type="entry name" value="RESPONSE_REGULATORY"/>
    <property type="match status" value="1"/>
</dbReference>
<dbReference type="Pfam" id="PF00072">
    <property type="entry name" value="Response_reg"/>
    <property type="match status" value="1"/>
</dbReference>
<keyword evidence="8" id="KW-0932">Cytokinin signaling pathway</keyword>
<dbReference type="FunFam" id="3.30.565.10:FF:000069">
    <property type="entry name" value="Probable histidine kinase 1"/>
    <property type="match status" value="1"/>
</dbReference>
<keyword evidence="5 12" id="KW-0597">Phosphoprotein</keyword>
<feature type="modified residue" description="4-aspartylphosphate" evidence="12">
    <location>
        <position position="870"/>
    </location>
</feature>
<name>A0A835A8I7_9POAL</name>
<reference evidence="16" key="1">
    <citation type="submission" date="2020-07" db="EMBL/GenBank/DDBJ databases">
        <title>Genome sequence and genetic diversity analysis of an under-domesticated orphan crop, white fonio (Digitaria exilis).</title>
        <authorList>
            <person name="Bennetzen J.L."/>
            <person name="Chen S."/>
            <person name="Ma X."/>
            <person name="Wang X."/>
            <person name="Yssel A.E.J."/>
            <person name="Chaluvadi S.R."/>
            <person name="Johnson M."/>
            <person name="Gangashetty P."/>
            <person name="Hamidou F."/>
            <person name="Sanogo M.D."/>
            <person name="Zwaenepoel A."/>
            <person name="Wallace J."/>
            <person name="Van De Peer Y."/>
            <person name="Van Deynze A."/>
        </authorList>
    </citation>
    <scope>NUCLEOTIDE SEQUENCE</scope>
    <source>
        <tissue evidence="16">Leaves</tissue>
    </source>
</reference>
<dbReference type="InterPro" id="IPR036097">
    <property type="entry name" value="HisK_dim/P_sf"/>
</dbReference>
<dbReference type="Pfam" id="PF02518">
    <property type="entry name" value="HATPase_c"/>
    <property type="match status" value="1"/>
</dbReference>